<evidence type="ECO:0000256" key="1">
    <source>
        <dbReference type="SAM" id="Phobius"/>
    </source>
</evidence>
<name>A0A4Q9GQY9_9HYPH</name>
<organism evidence="3 4">
    <name type="scientific">Hansschlegelia quercus</name>
    <dbReference type="NCBI Taxonomy" id="2528245"/>
    <lineage>
        <taxon>Bacteria</taxon>
        <taxon>Pseudomonadati</taxon>
        <taxon>Pseudomonadota</taxon>
        <taxon>Alphaproteobacteria</taxon>
        <taxon>Hyphomicrobiales</taxon>
        <taxon>Methylopilaceae</taxon>
        <taxon>Hansschlegelia</taxon>
    </lineage>
</organism>
<dbReference type="OrthoDB" id="7522752at2"/>
<dbReference type="InterPro" id="IPR002035">
    <property type="entry name" value="VWF_A"/>
</dbReference>
<accession>A0A4Q9GQY9</accession>
<evidence type="ECO:0000313" key="4">
    <source>
        <dbReference type="Proteomes" id="UP000291613"/>
    </source>
</evidence>
<evidence type="ECO:0000259" key="2">
    <source>
        <dbReference type="PROSITE" id="PS50234"/>
    </source>
</evidence>
<feature type="domain" description="VWFA" evidence="2">
    <location>
        <begin position="141"/>
        <end position="435"/>
    </location>
</feature>
<keyword evidence="4" id="KW-1185">Reference proteome</keyword>
<keyword evidence="1" id="KW-0812">Transmembrane</keyword>
<dbReference type="SUPFAM" id="SSF53300">
    <property type="entry name" value="vWA-like"/>
    <property type="match status" value="1"/>
</dbReference>
<sequence length="439" mass="46394">MSLGHLVSRFARSREGAVAPLLGILIIVLIGCMGLAIDVGRGEIVKAKLVNALDAAGLAVGARTATTDYSADARKFVDANFKIGIAGATITSVTATPSADKSTITLTATATLPTTLMRILGPTTMTVSHTSEVTRKSAGLEVVLVLDNTGSMDNSGSMPTLKDSANSLMNTLFGSSTTGDNLYVGLVPFSQTVNVGTTRTSWMKGSKPSNWSGCVMARYQNSQDQTDDVPSTTATQFEYYKYPNPYSSYYESYWAAIGGYNTYCPQTVTPLTNQKATVTSAINAMTADGNTHINLGAVWGWRMISPKWRGYWGSSTLPLDYGTANMSKAVIIMTDGDNTMSNGVYTAYGDLSDGRLGTTSSSAAENVLDTRLTAVCTKMKTAGITVYTVAFSNPGSSTKTMLQNCATSTAFYFDAGNKASLIAAFQAIGDSLSNLRVSK</sequence>
<reference evidence="3 4" key="1">
    <citation type="submission" date="2019-02" db="EMBL/GenBank/DDBJ databases">
        <title>Hansschlegelia quercus sp. nov., a novel methylotrophic bacterium from buds of oak (Quercus robur L.).</title>
        <authorList>
            <person name="Agafonova N.V."/>
            <person name="Kaparullina E.N."/>
            <person name="Grouzdev D.S."/>
            <person name="Doronina N.V."/>
        </authorList>
    </citation>
    <scope>NUCLEOTIDE SEQUENCE [LARGE SCALE GENOMIC DNA]</scope>
    <source>
        <strain evidence="3 4">Dub</strain>
    </source>
</reference>
<dbReference type="InterPro" id="IPR036465">
    <property type="entry name" value="vWFA_dom_sf"/>
</dbReference>
<feature type="transmembrane region" description="Helical" evidence="1">
    <location>
        <begin position="20"/>
        <end position="39"/>
    </location>
</feature>
<protein>
    <submittedName>
        <fullName evidence="3">VWA domain-containing protein</fullName>
    </submittedName>
</protein>
<dbReference type="Gene3D" id="3.40.50.410">
    <property type="entry name" value="von Willebrand factor, type A domain"/>
    <property type="match status" value="1"/>
</dbReference>
<dbReference type="Proteomes" id="UP000291613">
    <property type="component" value="Unassembled WGS sequence"/>
</dbReference>
<dbReference type="PROSITE" id="PS50234">
    <property type="entry name" value="VWFA"/>
    <property type="match status" value="1"/>
</dbReference>
<keyword evidence="1" id="KW-1133">Transmembrane helix</keyword>
<proteinExistence type="predicted"/>
<dbReference type="Pfam" id="PF13400">
    <property type="entry name" value="Tad"/>
    <property type="match status" value="1"/>
</dbReference>
<comment type="caution">
    <text evidence="3">The sequence shown here is derived from an EMBL/GenBank/DDBJ whole genome shotgun (WGS) entry which is preliminary data.</text>
</comment>
<dbReference type="RefSeq" id="WP_131001740.1">
    <property type="nucleotide sequence ID" value="NZ_JBHSZR010000005.1"/>
</dbReference>
<dbReference type="AlphaFoldDB" id="A0A4Q9GQY9"/>
<evidence type="ECO:0000313" key="3">
    <source>
        <dbReference type="EMBL" id="TBN54147.1"/>
    </source>
</evidence>
<dbReference type="EMBL" id="SIUB01000002">
    <property type="protein sequence ID" value="TBN54147.1"/>
    <property type="molecule type" value="Genomic_DNA"/>
</dbReference>
<keyword evidence="1" id="KW-0472">Membrane</keyword>
<dbReference type="InterPro" id="IPR028087">
    <property type="entry name" value="Tad_N"/>
</dbReference>
<gene>
    <name evidence="3" type="ORF">EYR15_04635</name>
</gene>